<organism evidence="1 2">
    <name type="scientific">Euphydryas editha</name>
    <name type="common">Edith's checkerspot</name>
    <dbReference type="NCBI Taxonomy" id="104508"/>
    <lineage>
        <taxon>Eukaryota</taxon>
        <taxon>Metazoa</taxon>
        <taxon>Ecdysozoa</taxon>
        <taxon>Arthropoda</taxon>
        <taxon>Hexapoda</taxon>
        <taxon>Insecta</taxon>
        <taxon>Pterygota</taxon>
        <taxon>Neoptera</taxon>
        <taxon>Endopterygota</taxon>
        <taxon>Lepidoptera</taxon>
        <taxon>Glossata</taxon>
        <taxon>Ditrysia</taxon>
        <taxon>Papilionoidea</taxon>
        <taxon>Nymphalidae</taxon>
        <taxon>Nymphalinae</taxon>
        <taxon>Euphydryas</taxon>
    </lineage>
</organism>
<dbReference type="Proteomes" id="UP001153954">
    <property type="component" value="Unassembled WGS sequence"/>
</dbReference>
<dbReference type="AlphaFoldDB" id="A0AAU9UUZ3"/>
<protein>
    <submittedName>
        <fullName evidence="1">Uncharacterized protein</fullName>
    </submittedName>
</protein>
<accession>A0AAU9UUZ3</accession>
<evidence type="ECO:0000313" key="2">
    <source>
        <dbReference type="Proteomes" id="UP001153954"/>
    </source>
</evidence>
<comment type="caution">
    <text evidence="1">The sequence shown here is derived from an EMBL/GenBank/DDBJ whole genome shotgun (WGS) entry which is preliminary data.</text>
</comment>
<sequence>MIPSNIPSSTVSIGLKYCCAAGRRRKLLIGRKWSFLGCWRQETTGKYGRSMYESGHAGEEERVERVRTEGGRKRILQQKSQSLSYFVEQLFV</sequence>
<dbReference type="EMBL" id="CAKOGL010000026">
    <property type="protein sequence ID" value="CAH2103504.1"/>
    <property type="molecule type" value="Genomic_DNA"/>
</dbReference>
<reference evidence="1" key="1">
    <citation type="submission" date="2022-03" db="EMBL/GenBank/DDBJ databases">
        <authorList>
            <person name="Tunstrom K."/>
        </authorList>
    </citation>
    <scope>NUCLEOTIDE SEQUENCE</scope>
</reference>
<name>A0AAU9UUZ3_EUPED</name>
<evidence type="ECO:0000313" key="1">
    <source>
        <dbReference type="EMBL" id="CAH2103504.1"/>
    </source>
</evidence>
<keyword evidence="2" id="KW-1185">Reference proteome</keyword>
<gene>
    <name evidence="1" type="ORF">EEDITHA_LOCUS18004</name>
</gene>
<proteinExistence type="predicted"/>